<keyword evidence="1" id="KW-0812">Transmembrane</keyword>
<keyword evidence="1" id="KW-0472">Membrane</keyword>
<name>A0A7V2T0X5_LEUMU</name>
<dbReference type="SUPFAM" id="SSF53187">
    <property type="entry name" value="Zn-dependent exopeptidases"/>
    <property type="match status" value="1"/>
</dbReference>
<feature type="transmembrane region" description="Helical" evidence="1">
    <location>
        <begin position="12"/>
        <end position="32"/>
    </location>
</feature>
<keyword evidence="1" id="KW-1133">Transmembrane helix</keyword>
<evidence type="ECO:0000313" key="3">
    <source>
        <dbReference type="EMBL" id="HFC91316.1"/>
    </source>
</evidence>
<evidence type="ECO:0000259" key="2">
    <source>
        <dbReference type="Pfam" id="PF04389"/>
    </source>
</evidence>
<proteinExistence type="predicted"/>
<protein>
    <submittedName>
        <fullName evidence="3">M28 family peptidase</fullName>
    </submittedName>
</protein>
<dbReference type="InterPro" id="IPR007484">
    <property type="entry name" value="Peptidase_M28"/>
</dbReference>
<sequence length="201" mass="22312">MTSDIINKIFDWLIAFLVSGLLVWFGITQPVFSFFSESSVPEIDTKKLQKHVEELSQTYAPRTPELEGIRPAAHYIYRQLTKAGQTSGKKPKYQAFWTMGGGRYSNVIFQLGPATAETIVIGAHYDTHNSFPGADNNASGVATLIELARSLSVVEKDLPIRVELVAYALSEGSVLGTKDMGSFKHAKMLKRKNREVKLMIS</sequence>
<dbReference type="Gene3D" id="3.40.630.10">
    <property type="entry name" value="Zn peptidases"/>
    <property type="match status" value="1"/>
</dbReference>
<comment type="caution">
    <text evidence="3">The sequence shown here is derived from an EMBL/GenBank/DDBJ whole genome shotgun (WGS) entry which is preliminary data.</text>
</comment>
<evidence type="ECO:0000256" key="1">
    <source>
        <dbReference type="SAM" id="Phobius"/>
    </source>
</evidence>
<dbReference type="Proteomes" id="UP000885750">
    <property type="component" value="Unassembled WGS sequence"/>
</dbReference>
<dbReference type="PANTHER" id="PTHR12147">
    <property type="entry name" value="METALLOPEPTIDASE M28 FAMILY MEMBER"/>
    <property type="match status" value="1"/>
</dbReference>
<organism evidence="3">
    <name type="scientific">Leucothrix mucor</name>
    <dbReference type="NCBI Taxonomy" id="45248"/>
    <lineage>
        <taxon>Bacteria</taxon>
        <taxon>Pseudomonadati</taxon>
        <taxon>Pseudomonadota</taxon>
        <taxon>Gammaproteobacteria</taxon>
        <taxon>Thiotrichales</taxon>
        <taxon>Thiotrichaceae</taxon>
        <taxon>Leucothrix</taxon>
    </lineage>
</organism>
<dbReference type="AlphaFoldDB" id="A0A7V2T0X5"/>
<dbReference type="InterPro" id="IPR045175">
    <property type="entry name" value="M28_fam"/>
</dbReference>
<dbReference type="GO" id="GO:0006508">
    <property type="term" value="P:proteolysis"/>
    <property type="evidence" value="ECO:0007669"/>
    <property type="project" value="InterPro"/>
</dbReference>
<feature type="non-terminal residue" evidence="3">
    <location>
        <position position="201"/>
    </location>
</feature>
<accession>A0A7V2T0X5</accession>
<gene>
    <name evidence="3" type="ORF">ENJ51_00740</name>
</gene>
<feature type="domain" description="Peptidase M28" evidence="2">
    <location>
        <begin position="106"/>
        <end position="186"/>
    </location>
</feature>
<dbReference type="EMBL" id="DRMS01000027">
    <property type="protein sequence ID" value="HFC91316.1"/>
    <property type="molecule type" value="Genomic_DNA"/>
</dbReference>
<dbReference type="Pfam" id="PF04389">
    <property type="entry name" value="Peptidase_M28"/>
    <property type="match status" value="1"/>
</dbReference>
<dbReference type="GO" id="GO:0008235">
    <property type="term" value="F:metalloexopeptidase activity"/>
    <property type="evidence" value="ECO:0007669"/>
    <property type="project" value="InterPro"/>
</dbReference>
<reference evidence="3" key="1">
    <citation type="journal article" date="2020" name="mSystems">
        <title>Genome- and Community-Level Interaction Insights into Carbon Utilization and Element Cycling Functions of Hydrothermarchaeota in Hydrothermal Sediment.</title>
        <authorList>
            <person name="Zhou Z."/>
            <person name="Liu Y."/>
            <person name="Xu W."/>
            <person name="Pan J."/>
            <person name="Luo Z.H."/>
            <person name="Li M."/>
        </authorList>
    </citation>
    <scope>NUCLEOTIDE SEQUENCE [LARGE SCALE GENOMIC DNA]</scope>
    <source>
        <strain evidence="3">HyVt-493</strain>
    </source>
</reference>
<dbReference type="PANTHER" id="PTHR12147:SF26">
    <property type="entry name" value="PEPTIDASE M28 DOMAIN-CONTAINING PROTEIN"/>
    <property type="match status" value="1"/>
</dbReference>